<protein>
    <recommendedName>
        <fullName evidence="4">Zinc ribbon domain-containing protein</fullName>
    </recommendedName>
</protein>
<feature type="transmembrane region" description="Helical" evidence="1">
    <location>
        <begin position="52"/>
        <end position="72"/>
    </location>
</feature>
<keyword evidence="1" id="KW-0812">Transmembrane</keyword>
<name>A0ABQ1E5J9_9CLOT</name>
<proteinExistence type="predicted"/>
<dbReference type="Proteomes" id="UP000663802">
    <property type="component" value="Unassembled WGS sequence"/>
</dbReference>
<comment type="caution">
    <text evidence="2">The sequence shown here is derived from an EMBL/GenBank/DDBJ whole genome shotgun (WGS) entry which is preliminary data.</text>
</comment>
<keyword evidence="1" id="KW-0472">Membrane</keyword>
<sequence length="125" mass="13785">MLVCPTCKCEYEEGYTFCNDCNCELVQVPEVSNENIIVNKVPKKVVLTVRSLISVAVFVVGIIILMSSINLADAEMANIMKSHGGSMDTSYYLIYLEQSIIKYRTLGCILSILGGLGVLINTRIK</sequence>
<dbReference type="EMBL" id="BMBA01000001">
    <property type="protein sequence ID" value="GFZ30008.1"/>
    <property type="molecule type" value="Genomic_DNA"/>
</dbReference>
<reference evidence="2 3" key="1">
    <citation type="journal article" date="2021" name="Int. J. Syst. Evol. Microbiol.">
        <title>Clostridium zeae sp. nov., isolated from corn silage.</title>
        <authorList>
            <person name="Kobayashi H."/>
            <person name="Tanizawa Y."/>
            <person name="Yagura M."/>
            <person name="Sakamoto M."/>
            <person name="Ohkuma M."/>
            <person name="Tohno M."/>
        </authorList>
    </citation>
    <scope>NUCLEOTIDE SEQUENCE [LARGE SCALE GENOMIC DNA]</scope>
    <source>
        <strain evidence="2 3">CSC2</strain>
    </source>
</reference>
<keyword evidence="3" id="KW-1185">Reference proteome</keyword>
<organism evidence="2 3">
    <name type="scientific">Clostridium zeae</name>
    <dbReference type="NCBI Taxonomy" id="2759022"/>
    <lineage>
        <taxon>Bacteria</taxon>
        <taxon>Bacillati</taxon>
        <taxon>Bacillota</taxon>
        <taxon>Clostridia</taxon>
        <taxon>Eubacteriales</taxon>
        <taxon>Clostridiaceae</taxon>
        <taxon>Clostridium</taxon>
    </lineage>
</organism>
<evidence type="ECO:0008006" key="4">
    <source>
        <dbReference type="Google" id="ProtNLM"/>
    </source>
</evidence>
<feature type="transmembrane region" description="Helical" evidence="1">
    <location>
        <begin position="100"/>
        <end position="120"/>
    </location>
</feature>
<accession>A0ABQ1E5J9</accession>
<evidence type="ECO:0000313" key="3">
    <source>
        <dbReference type="Proteomes" id="UP000663802"/>
    </source>
</evidence>
<keyword evidence="1" id="KW-1133">Transmembrane helix</keyword>
<gene>
    <name evidence="2" type="ORF">CSC2_05340</name>
</gene>
<evidence type="ECO:0000256" key="1">
    <source>
        <dbReference type="SAM" id="Phobius"/>
    </source>
</evidence>
<dbReference type="RefSeq" id="WP_228731189.1">
    <property type="nucleotide sequence ID" value="NZ_BMBA01000001.1"/>
</dbReference>
<evidence type="ECO:0000313" key="2">
    <source>
        <dbReference type="EMBL" id="GFZ30008.1"/>
    </source>
</evidence>